<accession>F3KMV0</accession>
<proteinExistence type="predicted"/>
<dbReference type="STRING" id="886738.Nlim_1990"/>
<protein>
    <recommendedName>
        <fullName evidence="2">Cupin 2 conserved barrel domain-containing protein</fullName>
    </recommendedName>
</protein>
<comment type="caution">
    <text evidence="1">The sequence shown here is derived from an EMBL/GenBank/DDBJ whole genome shotgun (WGS) entry which is preliminary data.</text>
</comment>
<evidence type="ECO:0008006" key="2">
    <source>
        <dbReference type="Google" id="ProtNLM"/>
    </source>
</evidence>
<dbReference type="InterPro" id="IPR014710">
    <property type="entry name" value="RmlC-like_jellyroll"/>
</dbReference>
<dbReference type="Proteomes" id="UP000004348">
    <property type="component" value="Chromosome"/>
</dbReference>
<reference evidence="1" key="1">
    <citation type="journal article" date="2011" name="PLoS ONE">
        <title>Genome of a low-salinity ammonia-oxidizing archaeon determined by single-cell and metagenomic analysis.</title>
        <authorList>
            <person name="Blainey P.C."/>
            <person name="Mosier A.C."/>
            <person name="Potanina A."/>
            <person name="Francis C.A."/>
            <person name="Quake S.R."/>
        </authorList>
    </citation>
    <scope>NUCLEOTIDE SEQUENCE [LARGE SCALE GENOMIC DNA]</scope>
    <source>
        <strain evidence="1">SFB1</strain>
    </source>
</reference>
<organism evidence="1">
    <name type="scientific">Candidatus Nitrosarchaeum limnium SFB1</name>
    <dbReference type="NCBI Taxonomy" id="886738"/>
    <lineage>
        <taxon>Archaea</taxon>
        <taxon>Nitrososphaerota</taxon>
        <taxon>Nitrososphaeria</taxon>
        <taxon>Nitrosopumilales</taxon>
        <taxon>Nitrosopumilaceae</taxon>
        <taxon>Nitrosarchaeum</taxon>
    </lineage>
</organism>
<dbReference type="AlphaFoldDB" id="F3KMV0"/>
<sequence>MKKFRFEDMKRGWFIGDFEPTAFKTKDFEVAVGHHKKGEVWDKHYHKLATEITLILEGKVKMNEEIFVKGDIFIIYPNEIVAPIFLEETDYVVVKTVSDKNDKYIV</sequence>
<evidence type="ECO:0000313" key="1">
    <source>
        <dbReference type="EMBL" id="EGG41183.1"/>
    </source>
</evidence>
<dbReference type="EMBL" id="AEGP01000066">
    <property type="protein sequence ID" value="EGG41183.1"/>
    <property type="molecule type" value="Genomic_DNA"/>
</dbReference>
<dbReference type="HOGENOM" id="CLU_2195935_0_0_2"/>
<gene>
    <name evidence="1" type="ORF">Nlim_1990</name>
</gene>
<dbReference type="Gene3D" id="2.60.120.10">
    <property type="entry name" value="Jelly Rolls"/>
    <property type="match status" value="1"/>
</dbReference>
<name>F3KMV0_9ARCH</name>
<dbReference type="InterPro" id="IPR011051">
    <property type="entry name" value="RmlC_Cupin_sf"/>
</dbReference>
<dbReference type="SUPFAM" id="SSF51182">
    <property type="entry name" value="RmlC-like cupins"/>
    <property type="match status" value="1"/>
</dbReference>